<gene>
    <name evidence="10" type="ORF">CHS0354_007127</name>
</gene>
<evidence type="ECO:0000256" key="5">
    <source>
        <dbReference type="ARBA" id="ARBA00022989"/>
    </source>
</evidence>
<keyword evidence="5" id="KW-1133">Transmembrane helix</keyword>
<dbReference type="Pfam" id="PF03567">
    <property type="entry name" value="Sulfotransfer_2"/>
    <property type="match status" value="1"/>
</dbReference>
<evidence type="ECO:0000256" key="8">
    <source>
        <dbReference type="ARBA" id="ARBA00023180"/>
    </source>
</evidence>
<evidence type="ECO:0000256" key="3">
    <source>
        <dbReference type="ARBA" id="ARBA00022679"/>
    </source>
</evidence>
<evidence type="ECO:0000256" key="1">
    <source>
        <dbReference type="ARBA" id="ARBA00004323"/>
    </source>
</evidence>
<comment type="subcellular location">
    <subcellularLocation>
        <location evidence="1 9">Golgi apparatus membrane</location>
        <topology evidence="1 9">Single-pass type II membrane protein</topology>
    </subcellularLocation>
</comment>
<organism evidence="10 11">
    <name type="scientific">Potamilus streckersoni</name>
    <dbReference type="NCBI Taxonomy" id="2493646"/>
    <lineage>
        <taxon>Eukaryota</taxon>
        <taxon>Metazoa</taxon>
        <taxon>Spiralia</taxon>
        <taxon>Lophotrochozoa</taxon>
        <taxon>Mollusca</taxon>
        <taxon>Bivalvia</taxon>
        <taxon>Autobranchia</taxon>
        <taxon>Heteroconchia</taxon>
        <taxon>Palaeoheterodonta</taxon>
        <taxon>Unionida</taxon>
        <taxon>Unionoidea</taxon>
        <taxon>Unionidae</taxon>
        <taxon>Ambleminae</taxon>
        <taxon>Lampsilini</taxon>
        <taxon>Potamilus</taxon>
    </lineage>
</organism>
<keyword evidence="9" id="KW-0735">Signal-anchor</keyword>
<dbReference type="GO" id="GO:0008146">
    <property type="term" value="F:sulfotransferase activity"/>
    <property type="evidence" value="ECO:0007669"/>
    <property type="project" value="InterPro"/>
</dbReference>
<protein>
    <recommendedName>
        <fullName evidence="9">Carbohydrate sulfotransferase</fullName>
        <ecNumber evidence="9">2.8.2.-</ecNumber>
    </recommendedName>
</protein>
<dbReference type="EMBL" id="JAEAOA010000480">
    <property type="protein sequence ID" value="KAK3602335.1"/>
    <property type="molecule type" value="Genomic_DNA"/>
</dbReference>
<accession>A0AAE0T314</accession>
<evidence type="ECO:0000256" key="4">
    <source>
        <dbReference type="ARBA" id="ARBA00022692"/>
    </source>
</evidence>
<keyword evidence="9" id="KW-0119">Carbohydrate metabolism</keyword>
<dbReference type="InterPro" id="IPR005331">
    <property type="entry name" value="Sulfotransferase"/>
</dbReference>
<dbReference type="Proteomes" id="UP001195483">
    <property type="component" value="Unassembled WGS sequence"/>
</dbReference>
<dbReference type="PANTHER" id="PTHR12137">
    <property type="entry name" value="CARBOHYDRATE SULFOTRANSFERASE"/>
    <property type="match status" value="1"/>
</dbReference>
<keyword evidence="6 9" id="KW-0333">Golgi apparatus</keyword>
<evidence type="ECO:0000256" key="7">
    <source>
        <dbReference type="ARBA" id="ARBA00023136"/>
    </source>
</evidence>
<name>A0AAE0T314_9BIVA</name>
<evidence type="ECO:0000313" key="11">
    <source>
        <dbReference type="Proteomes" id="UP001195483"/>
    </source>
</evidence>
<evidence type="ECO:0000256" key="6">
    <source>
        <dbReference type="ARBA" id="ARBA00023034"/>
    </source>
</evidence>
<dbReference type="GO" id="GO:0000139">
    <property type="term" value="C:Golgi membrane"/>
    <property type="evidence" value="ECO:0007669"/>
    <property type="project" value="UniProtKB-SubCell"/>
</dbReference>
<keyword evidence="3 9" id="KW-0808">Transferase</keyword>
<evidence type="ECO:0000256" key="9">
    <source>
        <dbReference type="RuleBase" id="RU364020"/>
    </source>
</evidence>
<dbReference type="PANTHER" id="PTHR12137:SF54">
    <property type="entry name" value="CARBOHYDRATE SULFOTRANSFERASE"/>
    <property type="match status" value="1"/>
</dbReference>
<evidence type="ECO:0000256" key="2">
    <source>
        <dbReference type="ARBA" id="ARBA00006339"/>
    </source>
</evidence>
<comment type="similarity">
    <text evidence="2 9">Belongs to the sulfotransferase 2 family.</text>
</comment>
<reference evidence="10" key="2">
    <citation type="journal article" date="2021" name="Genome Biol. Evol.">
        <title>Developing a high-quality reference genome for a parasitic bivalve with doubly uniparental inheritance (Bivalvia: Unionida).</title>
        <authorList>
            <person name="Smith C.H."/>
        </authorList>
    </citation>
    <scope>NUCLEOTIDE SEQUENCE</scope>
    <source>
        <strain evidence="10">CHS0354</strain>
        <tissue evidence="10">Mantle</tissue>
    </source>
</reference>
<keyword evidence="4" id="KW-0812">Transmembrane</keyword>
<comment type="caution">
    <text evidence="10">The sequence shown here is derived from an EMBL/GenBank/DDBJ whole genome shotgun (WGS) entry which is preliminary data.</text>
</comment>
<dbReference type="EC" id="2.8.2.-" evidence="9"/>
<dbReference type="AlphaFoldDB" id="A0AAE0T314"/>
<dbReference type="GO" id="GO:0016051">
    <property type="term" value="P:carbohydrate biosynthetic process"/>
    <property type="evidence" value="ECO:0007669"/>
    <property type="project" value="InterPro"/>
</dbReference>
<keyword evidence="7" id="KW-0472">Membrane</keyword>
<dbReference type="InterPro" id="IPR018011">
    <property type="entry name" value="Carb_sulfotrans_8-10"/>
</dbReference>
<evidence type="ECO:0000313" key="10">
    <source>
        <dbReference type="EMBL" id="KAK3602335.1"/>
    </source>
</evidence>
<reference evidence="10" key="1">
    <citation type="journal article" date="2021" name="Genome Biol. Evol.">
        <title>A High-Quality Reference Genome for a Parasitic Bivalve with Doubly Uniparental Inheritance (Bivalvia: Unionida).</title>
        <authorList>
            <person name="Smith C.H."/>
        </authorList>
    </citation>
    <scope>NUCLEOTIDE SEQUENCE</scope>
    <source>
        <strain evidence="10">CHS0354</strain>
    </source>
</reference>
<keyword evidence="8 9" id="KW-0325">Glycoprotein</keyword>
<proteinExistence type="inferred from homology"/>
<reference evidence="10" key="3">
    <citation type="submission" date="2023-05" db="EMBL/GenBank/DDBJ databases">
        <authorList>
            <person name="Smith C.H."/>
        </authorList>
    </citation>
    <scope>NUCLEOTIDE SEQUENCE</scope>
    <source>
        <strain evidence="10">CHS0354</strain>
        <tissue evidence="10">Mantle</tissue>
    </source>
</reference>
<keyword evidence="11" id="KW-1185">Reference proteome</keyword>
<sequence>MILHNPEKTDTILHYSGIQIHSMSKSISEFNGIYELNKGGTKFLVSRDPYGRLLSGYLDKIYLMKFPLIACEIAQMVQGKAALHANSNCITDITFLEFLKYLIIRSKKKRSLNNHFEPIFAYCNPCSVLYDYILKVESLSTEAEHLLRMANVEPSAMESIHNLLHDSIVETRIQGTIPSAWKVGYLIYKCFSKIELAKRLWKAFQIQGYLRDSVDFREELFPLNISAKDMGNIFVKEYLRQNVSKEERSHQKKRLMSDFYRSIDDITIHGIQELFRMDFLLFDYDIKPPIFEA</sequence>